<accession>A0AB34J120</accession>
<evidence type="ECO:0008006" key="4">
    <source>
        <dbReference type="Google" id="ProtNLM"/>
    </source>
</evidence>
<comment type="caution">
    <text evidence="2">The sequence shown here is derived from an EMBL/GenBank/DDBJ whole genome shotgun (WGS) entry which is preliminary data.</text>
</comment>
<gene>
    <name evidence="2" type="ORF">AB1Y20_006574</name>
</gene>
<evidence type="ECO:0000313" key="2">
    <source>
        <dbReference type="EMBL" id="KAL1510250.1"/>
    </source>
</evidence>
<feature type="region of interest" description="Disordered" evidence="1">
    <location>
        <begin position="1"/>
        <end position="32"/>
    </location>
</feature>
<feature type="compositionally biased region" description="Pro residues" evidence="1">
    <location>
        <begin position="1"/>
        <end position="10"/>
    </location>
</feature>
<reference evidence="2 3" key="1">
    <citation type="journal article" date="2024" name="Science">
        <title>Giant polyketide synthase enzymes in the biosynthesis of giant marine polyether toxins.</title>
        <authorList>
            <person name="Fallon T.R."/>
            <person name="Shende V.V."/>
            <person name="Wierzbicki I.H."/>
            <person name="Pendleton A.L."/>
            <person name="Watervoot N.F."/>
            <person name="Auber R.P."/>
            <person name="Gonzalez D.J."/>
            <person name="Wisecaver J.H."/>
            <person name="Moore B.S."/>
        </authorList>
    </citation>
    <scope>NUCLEOTIDE SEQUENCE [LARGE SCALE GENOMIC DNA]</scope>
    <source>
        <strain evidence="2 3">12B1</strain>
    </source>
</reference>
<dbReference type="EMBL" id="JBGBPQ010000015">
    <property type="protein sequence ID" value="KAL1510250.1"/>
    <property type="molecule type" value="Genomic_DNA"/>
</dbReference>
<proteinExistence type="predicted"/>
<dbReference type="AlphaFoldDB" id="A0AB34J120"/>
<sequence>MPHNAEPPRPNCSAARRASKAPPKSSPLPERVGYQSTRLALATLFIPSNPCSGMQCGLLPWCSGARRLKAALPPTWSVSLVAVHPLPPKGEGGARPGAGWCASDATGRLPTGRDDARLEDCPELQLVAPSGKLRAAVRAFTARRQAQLPNKGAARWFARMAPTLFKWELMAKGAMYDAILFSDLDVDLSPPWLESAHVRAEWHQSLSRLRSKLNSAPSGARASVRLVASPDWSSPVNAGLMLLLPPPDLTIFLDGISILHAPFNVSHGFNLSGTPLDLFGSRKLRRTDDSILMHAGAPAIIDNSKWDFVGADVDQGFFLYMMHHYHDVGAYPSGSKHFVRHFWGGGPKPWHLILRDAHALNVKKGVCHIDHIRIFNYVRLLPVYNVVQLQHSTPCSRAFQEVLGELLAAQIMCCPNLHVTRPSPDQYLPGADFRPL</sequence>
<organism evidence="2 3">
    <name type="scientific">Prymnesium parvum</name>
    <name type="common">Toxic golden alga</name>
    <dbReference type="NCBI Taxonomy" id="97485"/>
    <lineage>
        <taxon>Eukaryota</taxon>
        <taxon>Haptista</taxon>
        <taxon>Haptophyta</taxon>
        <taxon>Prymnesiophyceae</taxon>
        <taxon>Prymnesiales</taxon>
        <taxon>Prymnesiaceae</taxon>
        <taxon>Prymnesium</taxon>
    </lineage>
</organism>
<protein>
    <recommendedName>
        <fullName evidence="4">Protein xylosyltransferase</fullName>
    </recommendedName>
</protein>
<evidence type="ECO:0000256" key="1">
    <source>
        <dbReference type="SAM" id="MobiDB-lite"/>
    </source>
</evidence>
<evidence type="ECO:0000313" key="3">
    <source>
        <dbReference type="Proteomes" id="UP001515480"/>
    </source>
</evidence>
<keyword evidence="3" id="KW-1185">Reference proteome</keyword>
<name>A0AB34J120_PRYPA</name>
<feature type="compositionally biased region" description="Low complexity" evidence="1">
    <location>
        <begin position="13"/>
        <end position="29"/>
    </location>
</feature>
<dbReference type="Proteomes" id="UP001515480">
    <property type="component" value="Unassembled WGS sequence"/>
</dbReference>